<dbReference type="GO" id="GO:0005829">
    <property type="term" value="C:cytosol"/>
    <property type="evidence" value="ECO:0007669"/>
    <property type="project" value="TreeGrafter"/>
</dbReference>
<dbReference type="EMBL" id="PGTM01000196">
    <property type="protein sequence ID" value="PJF35174.1"/>
    <property type="molecule type" value="Genomic_DNA"/>
</dbReference>
<gene>
    <name evidence="2" type="ORF">CUN49_11915</name>
</gene>
<sequence>MDKNEHLERAEVRSKRVSLFVTCLVDMIYPHSGMAAVEVLERVGCAVDFPMAQTCCGQMGFNGGYRAEARQVARQFLRAFADSELIVTPSGSCAAMVRHHYPELFADEPEWRAQAQRAARITWELTEFLVDGLGVTDLGVTLAQPRTVAFHDACHGLRELGIRAQPRALLSKVGNLRLIEMNGADQCCGFGGLFAVKMPEISGAMLDDKLQNILASRVDAIVTCDASCLTQINGGLSRRGSRVRVYHIAEVLAGRL</sequence>
<feature type="domain" description="Cysteine-rich" evidence="1">
    <location>
        <begin position="17"/>
        <end position="97"/>
    </location>
</feature>
<accession>A0A2M8PC96</accession>
<evidence type="ECO:0000313" key="2">
    <source>
        <dbReference type="EMBL" id="PJF35174.1"/>
    </source>
</evidence>
<reference evidence="2 3" key="1">
    <citation type="submission" date="2017-11" db="EMBL/GenBank/DDBJ databases">
        <title>Evolution of Phototrophy in the Chloroflexi Phylum Driven by Horizontal Gene Transfer.</title>
        <authorList>
            <person name="Ward L.M."/>
            <person name="Hemp J."/>
            <person name="Shih P.M."/>
            <person name="Mcglynn S.E."/>
            <person name="Fischer W."/>
        </authorList>
    </citation>
    <scope>NUCLEOTIDE SEQUENCE [LARGE SCALE GENOMIC DNA]</scope>
    <source>
        <strain evidence="2">JP3_13</strain>
    </source>
</reference>
<dbReference type="GO" id="GO:0016491">
    <property type="term" value="F:oxidoreductase activity"/>
    <property type="evidence" value="ECO:0007669"/>
    <property type="project" value="UniProtKB-ARBA"/>
</dbReference>
<evidence type="ECO:0000313" key="3">
    <source>
        <dbReference type="Proteomes" id="UP000229681"/>
    </source>
</evidence>
<dbReference type="PANTHER" id="PTHR30296:SF0">
    <property type="entry name" value="LACTATE UTILIZATION PROTEIN A"/>
    <property type="match status" value="1"/>
</dbReference>
<comment type="caution">
    <text evidence="2">The sequence shown here is derived from an EMBL/GenBank/DDBJ whole genome shotgun (WGS) entry which is preliminary data.</text>
</comment>
<evidence type="ECO:0000259" key="1">
    <source>
        <dbReference type="Pfam" id="PF02754"/>
    </source>
</evidence>
<dbReference type="PANTHER" id="PTHR30296">
    <property type="entry name" value="UNCHARACTERIZED PROTEIN YKGE"/>
    <property type="match status" value="1"/>
</dbReference>
<organism evidence="2 3">
    <name type="scientific">Candidatus Thermofonsia Clade 1 bacterium</name>
    <dbReference type="NCBI Taxonomy" id="2364210"/>
    <lineage>
        <taxon>Bacteria</taxon>
        <taxon>Bacillati</taxon>
        <taxon>Chloroflexota</taxon>
        <taxon>Candidatus Thermofontia</taxon>
        <taxon>Candidatus Thermofonsia Clade 1</taxon>
    </lineage>
</organism>
<dbReference type="Proteomes" id="UP000229681">
    <property type="component" value="Unassembled WGS sequence"/>
</dbReference>
<dbReference type="AlphaFoldDB" id="A0A2M8PC96"/>
<protein>
    <submittedName>
        <fullName evidence="2">Fe-S oxidoreductase</fullName>
    </submittedName>
</protein>
<proteinExistence type="predicted"/>
<dbReference type="InterPro" id="IPR004017">
    <property type="entry name" value="Cys_rich_dom"/>
</dbReference>
<name>A0A2M8PC96_9CHLR</name>
<dbReference type="Pfam" id="PF02754">
    <property type="entry name" value="CCG"/>
    <property type="match status" value="2"/>
</dbReference>
<feature type="domain" description="Cysteine-rich" evidence="1">
    <location>
        <begin position="148"/>
        <end position="232"/>
    </location>
</feature>